<evidence type="ECO:0000256" key="1">
    <source>
        <dbReference type="ARBA" id="ARBA00010838"/>
    </source>
</evidence>
<dbReference type="SUPFAM" id="SSF51445">
    <property type="entry name" value="(Trans)glycosidases"/>
    <property type="match status" value="1"/>
</dbReference>
<dbReference type="InterPro" id="IPR001360">
    <property type="entry name" value="Glyco_hydro_1"/>
</dbReference>
<evidence type="ECO:0000256" key="2">
    <source>
        <dbReference type="RuleBase" id="RU003690"/>
    </source>
</evidence>
<keyword evidence="4" id="KW-1185">Reference proteome</keyword>
<dbReference type="PANTHER" id="PTHR10353:SF323">
    <property type="entry name" value="LINAMARASE"/>
    <property type="match status" value="1"/>
</dbReference>
<dbReference type="GO" id="GO:0005975">
    <property type="term" value="P:carbohydrate metabolic process"/>
    <property type="evidence" value="ECO:0007669"/>
    <property type="project" value="InterPro"/>
</dbReference>
<reference evidence="3 4" key="1">
    <citation type="journal article" date="2020" name="Mol. Plant">
        <title>The Chromosome-Based Rubber Tree Genome Provides New Insights into Spurge Genome Evolution and Rubber Biosynthesis.</title>
        <authorList>
            <person name="Liu J."/>
            <person name="Shi C."/>
            <person name="Shi C.C."/>
            <person name="Li W."/>
            <person name="Zhang Q.J."/>
            <person name="Zhang Y."/>
            <person name="Li K."/>
            <person name="Lu H.F."/>
            <person name="Shi C."/>
            <person name="Zhu S.T."/>
            <person name="Xiao Z.Y."/>
            <person name="Nan H."/>
            <person name="Yue Y."/>
            <person name="Zhu X.G."/>
            <person name="Wu Y."/>
            <person name="Hong X.N."/>
            <person name="Fan G.Y."/>
            <person name="Tong Y."/>
            <person name="Zhang D."/>
            <person name="Mao C.L."/>
            <person name="Liu Y.L."/>
            <person name="Hao S.J."/>
            <person name="Liu W.Q."/>
            <person name="Lv M.Q."/>
            <person name="Zhang H.B."/>
            <person name="Liu Y."/>
            <person name="Hu-Tang G.R."/>
            <person name="Wang J.P."/>
            <person name="Wang J.H."/>
            <person name="Sun Y.H."/>
            <person name="Ni S.B."/>
            <person name="Chen W.B."/>
            <person name="Zhang X.C."/>
            <person name="Jiao Y.N."/>
            <person name="Eichler E.E."/>
            <person name="Li G.H."/>
            <person name="Liu X."/>
            <person name="Gao L.Z."/>
        </authorList>
    </citation>
    <scope>NUCLEOTIDE SEQUENCE [LARGE SCALE GENOMIC DNA]</scope>
    <source>
        <strain evidence="4">cv. GT1</strain>
        <tissue evidence="3">Leaf</tissue>
    </source>
</reference>
<dbReference type="Pfam" id="PF00232">
    <property type="entry name" value="Glyco_hydro_1"/>
    <property type="match status" value="2"/>
</dbReference>
<proteinExistence type="inferred from homology"/>
<dbReference type="Proteomes" id="UP000467840">
    <property type="component" value="Chromosome 10"/>
</dbReference>
<evidence type="ECO:0000313" key="3">
    <source>
        <dbReference type="EMBL" id="KAF2319503.1"/>
    </source>
</evidence>
<comment type="similarity">
    <text evidence="1 2">Belongs to the glycosyl hydrolase 1 family.</text>
</comment>
<dbReference type="GO" id="GO:0008422">
    <property type="term" value="F:beta-glucosidase activity"/>
    <property type="evidence" value="ECO:0007669"/>
    <property type="project" value="TreeGrafter"/>
</dbReference>
<accession>A0A6A6N4U3</accession>
<dbReference type="PRINTS" id="PR00131">
    <property type="entry name" value="GLHYDRLASE1"/>
</dbReference>
<gene>
    <name evidence="3" type="ORF">GH714_016549</name>
</gene>
<evidence type="ECO:0008006" key="5">
    <source>
        <dbReference type="Google" id="ProtNLM"/>
    </source>
</evidence>
<sequence>MAYRNDFRDYADLLFDKFGDRVKHWMTFNEPWALSRFAYDDGVFAPGSMLILGESSMSCWKLSTEPYIVAHHLLLSHAAAVQSIGKSTREYNVNLKGYFAWSYLDNFEWNIGYTSRFGLYYVDYNDDLKRSRRIQLYGSRIS</sequence>
<comment type="caution">
    <text evidence="3">The sequence shown here is derived from an EMBL/GenBank/DDBJ whole genome shotgun (WGS) entry which is preliminary data.</text>
</comment>
<protein>
    <recommendedName>
        <fullName evidence="5">Beta-glucosidase</fullName>
    </recommendedName>
</protein>
<dbReference type="EMBL" id="JAAGAX010000003">
    <property type="protein sequence ID" value="KAF2319503.1"/>
    <property type="molecule type" value="Genomic_DNA"/>
</dbReference>
<dbReference type="PANTHER" id="PTHR10353">
    <property type="entry name" value="GLYCOSYL HYDROLASE"/>
    <property type="match status" value="1"/>
</dbReference>
<dbReference type="Gene3D" id="3.20.20.80">
    <property type="entry name" value="Glycosidases"/>
    <property type="match status" value="2"/>
</dbReference>
<dbReference type="InterPro" id="IPR017853">
    <property type="entry name" value="GH"/>
</dbReference>
<name>A0A6A6N4U3_HEVBR</name>
<organism evidence="3 4">
    <name type="scientific">Hevea brasiliensis</name>
    <name type="common">Para rubber tree</name>
    <name type="synonym">Siphonia brasiliensis</name>
    <dbReference type="NCBI Taxonomy" id="3981"/>
    <lineage>
        <taxon>Eukaryota</taxon>
        <taxon>Viridiplantae</taxon>
        <taxon>Streptophyta</taxon>
        <taxon>Embryophyta</taxon>
        <taxon>Tracheophyta</taxon>
        <taxon>Spermatophyta</taxon>
        <taxon>Magnoliopsida</taxon>
        <taxon>eudicotyledons</taxon>
        <taxon>Gunneridae</taxon>
        <taxon>Pentapetalae</taxon>
        <taxon>rosids</taxon>
        <taxon>fabids</taxon>
        <taxon>Malpighiales</taxon>
        <taxon>Euphorbiaceae</taxon>
        <taxon>Crotonoideae</taxon>
        <taxon>Micrandreae</taxon>
        <taxon>Hevea</taxon>
    </lineage>
</organism>
<evidence type="ECO:0000313" key="4">
    <source>
        <dbReference type="Proteomes" id="UP000467840"/>
    </source>
</evidence>
<dbReference type="AlphaFoldDB" id="A0A6A6N4U3"/>